<dbReference type="Gene3D" id="1.20.1590.10">
    <property type="entry name" value="YP_001051499.1 domain like"/>
    <property type="match status" value="1"/>
</dbReference>
<dbReference type="InterPro" id="IPR023381">
    <property type="entry name" value="YP001051499.1-like_dom_sf"/>
</dbReference>
<reference evidence="1 2" key="1">
    <citation type="journal article" date="2015" name="Int. J. Syst. Evol. Microbiol.">
        <title>Rhizobium anhuiense sp. nov., isolated from effective nodules of Vicia faba and Pisum sativum.</title>
        <authorList>
            <person name="Zhang Y.J."/>
            <person name="Zheng W.T."/>
            <person name="Everall I."/>
            <person name="Young J.P."/>
            <person name="Zhang X.X."/>
            <person name="Tian C.F."/>
            <person name="Sui X.H."/>
            <person name="Wang E.T."/>
            <person name="Chen W.X."/>
        </authorList>
    </citation>
    <scope>NUCLEOTIDE SEQUENCE [LARGE SCALE GENOMIC DNA]</scope>
    <source>
        <strain evidence="1 2">CCBAU 23252</strain>
    </source>
</reference>
<comment type="caution">
    <text evidence="1">The sequence shown here is derived from an EMBL/GenBank/DDBJ whole genome shotgun (WGS) entry which is preliminary data.</text>
</comment>
<dbReference type="EMBL" id="RIBW01000001">
    <property type="protein sequence ID" value="RUM04424.1"/>
    <property type="molecule type" value="Genomic_DNA"/>
</dbReference>
<name>A0A3S0SEX9_9HYPH</name>
<evidence type="ECO:0000313" key="2">
    <source>
        <dbReference type="Proteomes" id="UP000273611"/>
    </source>
</evidence>
<sequence>MMEGFDEQQLLQRLGQLPSYELTVLATACASRQTGNVIWYCEEYGLDRYPLVSKCIEKLWEAPGENGHGGIWEEALESIMEMMPPDDHVWTVIDALAEDAFASLCYSIRTKLHATAQEATWALRRAYEAADQAAIHLSRKQAHELKEPEILAHPIVQRELVRQKRDYELILQGRVTDVIAAASREQLIQPDEREFF</sequence>
<dbReference type="RefSeq" id="WP_127429972.1">
    <property type="nucleotide sequence ID" value="NZ_BMFI01000003.1"/>
</dbReference>
<protein>
    <submittedName>
        <fullName evidence="1">DUF416 family protein</fullName>
    </submittedName>
</protein>
<organism evidence="1 2">
    <name type="scientific">Rhizobium anhuiense</name>
    <dbReference type="NCBI Taxonomy" id="1184720"/>
    <lineage>
        <taxon>Bacteria</taxon>
        <taxon>Pseudomonadati</taxon>
        <taxon>Pseudomonadota</taxon>
        <taxon>Alphaproteobacteria</taxon>
        <taxon>Hyphomicrobiales</taxon>
        <taxon>Rhizobiaceae</taxon>
        <taxon>Rhizobium/Agrobacterium group</taxon>
        <taxon>Rhizobium</taxon>
    </lineage>
</organism>
<gene>
    <name evidence="1" type="ORF">EEQ99_02425</name>
</gene>
<proteinExistence type="predicted"/>
<accession>A0A3S0SEX9</accession>
<dbReference type="AlphaFoldDB" id="A0A3S0SEX9"/>
<dbReference type="Pfam" id="PF04222">
    <property type="entry name" value="DUF416"/>
    <property type="match status" value="1"/>
</dbReference>
<dbReference type="InterPro" id="IPR007338">
    <property type="entry name" value="DUF416"/>
</dbReference>
<dbReference type="Proteomes" id="UP000273611">
    <property type="component" value="Unassembled WGS sequence"/>
</dbReference>
<evidence type="ECO:0000313" key="1">
    <source>
        <dbReference type="EMBL" id="RUM04424.1"/>
    </source>
</evidence>